<gene>
    <name evidence="2" type="ORF">POL67_14815</name>
</gene>
<keyword evidence="3" id="KW-1185">Reference proteome</keyword>
<reference evidence="2 3" key="1">
    <citation type="submission" date="2022-11" db="EMBL/GenBank/DDBJ databases">
        <title>Minimal conservation of predation-associated metabolite biosynthetic gene clusters underscores biosynthetic potential of Myxococcota including descriptions for ten novel species: Archangium lansinium sp. nov., Myxococcus landrumus sp. nov., Nannocystis bai.</title>
        <authorList>
            <person name="Ahearne A."/>
            <person name="Stevens C."/>
            <person name="Dowd S."/>
        </authorList>
    </citation>
    <scope>NUCLEOTIDE SEQUENCE [LARGE SCALE GENOMIC DNA]</scope>
    <source>
        <strain evidence="2 3">RJM3</strain>
    </source>
</reference>
<evidence type="ECO:0000256" key="1">
    <source>
        <dbReference type="SAM" id="Phobius"/>
    </source>
</evidence>
<evidence type="ECO:0000313" key="2">
    <source>
        <dbReference type="EMBL" id="MDC0742625.1"/>
    </source>
</evidence>
<name>A0ABT5ELA8_9BACT</name>
<keyword evidence="1" id="KW-0472">Membrane</keyword>
<keyword evidence="1" id="KW-0812">Transmembrane</keyword>
<evidence type="ECO:0000313" key="3">
    <source>
        <dbReference type="Proteomes" id="UP001221411"/>
    </source>
</evidence>
<feature type="transmembrane region" description="Helical" evidence="1">
    <location>
        <begin position="87"/>
        <end position="108"/>
    </location>
</feature>
<dbReference type="RefSeq" id="WP_271918005.1">
    <property type="nucleotide sequence ID" value="NZ_JAQNDO010000001.1"/>
</dbReference>
<feature type="transmembrane region" description="Helical" evidence="1">
    <location>
        <begin position="191"/>
        <end position="210"/>
    </location>
</feature>
<comment type="caution">
    <text evidence="2">The sequence shown here is derived from an EMBL/GenBank/DDBJ whole genome shotgun (WGS) entry which is preliminary data.</text>
</comment>
<keyword evidence="1" id="KW-1133">Transmembrane helix</keyword>
<dbReference type="EMBL" id="JAQNDO010000001">
    <property type="protein sequence ID" value="MDC0742625.1"/>
    <property type="molecule type" value="Genomic_DNA"/>
</dbReference>
<protein>
    <submittedName>
        <fullName evidence="2">Uncharacterized protein</fullName>
    </submittedName>
</protein>
<feature type="transmembrane region" description="Helical" evidence="1">
    <location>
        <begin position="114"/>
        <end position="138"/>
    </location>
</feature>
<feature type="transmembrane region" description="Helical" evidence="1">
    <location>
        <begin position="46"/>
        <end position="67"/>
    </location>
</feature>
<dbReference type="Proteomes" id="UP001221411">
    <property type="component" value="Unassembled WGS sequence"/>
</dbReference>
<organism evidence="2 3">
    <name type="scientific">Polyangium mundeleinium</name>
    <dbReference type="NCBI Taxonomy" id="2995306"/>
    <lineage>
        <taxon>Bacteria</taxon>
        <taxon>Pseudomonadati</taxon>
        <taxon>Myxococcota</taxon>
        <taxon>Polyangia</taxon>
        <taxon>Polyangiales</taxon>
        <taxon>Polyangiaceae</taxon>
        <taxon>Polyangium</taxon>
    </lineage>
</organism>
<sequence>MADGSRFPKLAPPFAIAGAAAGWLSAGLLANPLLGVTYDEVKPLAALGTTLIAAATGVLLKKLCLGWRYWYELEASDPESRSRTDRLGYHVFIVLLAGAAAGALVAGLDDAHGGTLGGAVSGAFSAVLFLPVCLLVLASARRAQRARLGSIVADSDRRAVWGILAAALSAATLLAALDWPAARMAESAPPFPALFILLATALVTLAVLAADLRALKRAQVALAPGLQTDEDGATPLVDPMVPRVDLGLGDDVASRLARSAAAYRSRDRAVELVQGNPAQALGALRRAVRRGVTSLALMGVILGAHGVAHSNFAIDVYVQARCGVGYPAFTCRTSKYEAYQVNWRHPLEKP</sequence>
<proteinExistence type="predicted"/>
<feature type="transmembrane region" description="Helical" evidence="1">
    <location>
        <begin position="159"/>
        <end position="179"/>
    </location>
</feature>
<accession>A0ABT5ELA8</accession>